<name>A0A024SB87_HYPJR</name>
<evidence type="ECO:0000256" key="1">
    <source>
        <dbReference type="SAM" id="MobiDB-lite"/>
    </source>
</evidence>
<accession>A0A024SB87</accession>
<dbReference type="Proteomes" id="UP000024376">
    <property type="component" value="Unassembled WGS sequence"/>
</dbReference>
<dbReference type="HOGENOM" id="CLU_2776255_0_0_1"/>
<protein>
    <submittedName>
        <fullName evidence="2">Uncharacterized protein</fullName>
    </submittedName>
</protein>
<dbReference type="KEGG" id="trr:M419DRAFT_130200"/>
<dbReference type="EMBL" id="KI911147">
    <property type="protein sequence ID" value="ETS01781.1"/>
    <property type="molecule type" value="Genomic_DNA"/>
</dbReference>
<evidence type="ECO:0000313" key="2">
    <source>
        <dbReference type="EMBL" id="ETS01781.1"/>
    </source>
</evidence>
<reference evidence="3" key="1">
    <citation type="journal article" date="2013" name="Ind. Biotechnol.">
        <title>Comparative genomics analysis of Trichoderma reesei strains.</title>
        <authorList>
            <person name="Koike H."/>
            <person name="Aerts A."/>
            <person name="LaButti K."/>
            <person name="Grigoriev I.V."/>
            <person name="Baker S.E."/>
        </authorList>
    </citation>
    <scope>NUCLEOTIDE SEQUENCE [LARGE SCALE GENOMIC DNA]</scope>
    <source>
        <strain evidence="3">ATCC 56765 / BCRC 32924 / NRRL 11460 / Rut C-30</strain>
    </source>
</reference>
<organism evidence="2 3">
    <name type="scientific">Hypocrea jecorina (strain ATCC 56765 / BCRC 32924 / NRRL 11460 / Rut C-30)</name>
    <name type="common">Trichoderma reesei</name>
    <dbReference type="NCBI Taxonomy" id="1344414"/>
    <lineage>
        <taxon>Eukaryota</taxon>
        <taxon>Fungi</taxon>
        <taxon>Dikarya</taxon>
        <taxon>Ascomycota</taxon>
        <taxon>Pezizomycotina</taxon>
        <taxon>Sordariomycetes</taxon>
        <taxon>Hypocreomycetidae</taxon>
        <taxon>Hypocreales</taxon>
        <taxon>Hypocreaceae</taxon>
        <taxon>Trichoderma</taxon>
    </lineage>
</organism>
<feature type="region of interest" description="Disordered" evidence="1">
    <location>
        <begin position="50"/>
        <end position="69"/>
    </location>
</feature>
<gene>
    <name evidence="2" type="ORF">M419DRAFT_130200</name>
</gene>
<sequence length="69" mass="7252">MSLGIAPAPHLGVVNGSMITFQPRSWYTASFNTTEEADKHSAEDPCLSKGVVSVGEKEQDLSGASEVSV</sequence>
<dbReference type="AlphaFoldDB" id="A0A024SB87"/>
<evidence type="ECO:0000313" key="3">
    <source>
        <dbReference type="Proteomes" id="UP000024376"/>
    </source>
</evidence>
<proteinExistence type="predicted"/>